<name>A0ABS9PBG8_9GAMM</name>
<feature type="transmembrane region" description="Helical" evidence="1">
    <location>
        <begin position="22"/>
        <end position="50"/>
    </location>
</feature>
<protein>
    <submittedName>
        <fullName evidence="2">DUF5362 domain-containing protein</fullName>
    </submittedName>
</protein>
<dbReference type="EMBL" id="JABFUC010000013">
    <property type="protein sequence ID" value="MCG6659102.1"/>
    <property type="molecule type" value="Genomic_DNA"/>
</dbReference>
<accession>A0ABS9PBG8</accession>
<proteinExistence type="predicted"/>
<keyword evidence="1" id="KW-0812">Transmembrane</keyword>
<feature type="transmembrane region" description="Helical" evidence="1">
    <location>
        <begin position="87"/>
        <end position="113"/>
    </location>
</feature>
<evidence type="ECO:0000313" key="2">
    <source>
        <dbReference type="EMBL" id="MCG6659102.1"/>
    </source>
</evidence>
<organism evidence="2 3">
    <name type="scientific">Billgrantia campisalis</name>
    <dbReference type="NCBI Taxonomy" id="74661"/>
    <lineage>
        <taxon>Bacteria</taxon>
        <taxon>Pseudomonadati</taxon>
        <taxon>Pseudomonadota</taxon>
        <taxon>Gammaproteobacteria</taxon>
        <taxon>Oceanospirillales</taxon>
        <taxon>Halomonadaceae</taxon>
        <taxon>Billgrantia</taxon>
    </lineage>
</organism>
<dbReference type="Pfam" id="PF17319">
    <property type="entry name" value="DUF5362"/>
    <property type="match status" value="1"/>
</dbReference>
<keyword evidence="3" id="KW-1185">Reference proteome</keyword>
<sequence length="123" mass="13545">MQPTNPQEQLRDLIEPLYRGKFWMQLTGVMLILSGLMTALSIIGLIVAWIPIWGGWVLMQAAGATGRVYESGDYLEMKHAMRKLKTYFTIFGVLILIYLIIAVVGLLFGAIGMGGMMSGMGGM</sequence>
<comment type="caution">
    <text evidence="2">The sequence shown here is derived from an EMBL/GenBank/DDBJ whole genome shotgun (WGS) entry which is preliminary data.</text>
</comment>
<evidence type="ECO:0000256" key="1">
    <source>
        <dbReference type="SAM" id="Phobius"/>
    </source>
</evidence>
<keyword evidence="1" id="KW-1133">Transmembrane helix</keyword>
<dbReference type="InterPro" id="IPR035287">
    <property type="entry name" value="DUF5362"/>
</dbReference>
<keyword evidence="1" id="KW-0472">Membrane</keyword>
<reference evidence="2 3" key="1">
    <citation type="submission" date="2020-05" db="EMBL/GenBank/DDBJ databases">
        <title>Comparative genomic analysis of denitrifying bacteria from Halomonas genus.</title>
        <authorList>
            <person name="Wang L."/>
            <person name="Shao Z."/>
        </authorList>
    </citation>
    <scope>NUCLEOTIDE SEQUENCE [LARGE SCALE GENOMIC DNA]</scope>
    <source>
        <strain evidence="2 3">A4</strain>
    </source>
</reference>
<dbReference type="Proteomes" id="UP000814385">
    <property type="component" value="Unassembled WGS sequence"/>
</dbReference>
<evidence type="ECO:0000313" key="3">
    <source>
        <dbReference type="Proteomes" id="UP000814385"/>
    </source>
</evidence>
<gene>
    <name evidence="2" type="ORF">HOP52_15190</name>
</gene>
<dbReference type="RefSeq" id="WP_238978249.1">
    <property type="nucleotide sequence ID" value="NZ_JABFUC010000013.1"/>
</dbReference>